<dbReference type="InterPro" id="IPR052404">
    <property type="entry name" value="SPP1-like_terminase"/>
</dbReference>
<dbReference type="EMBL" id="CP069280">
    <property type="protein sequence ID" value="QRI52862.1"/>
    <property type="molecule type" value="Genomic_DNA"/>
</dbReference>
<proteinExistence type="predicted"/>
<keyword evidence="2" id="KW-0231">Viral genome packaging</keyword>
<dbReference type="Proteomes" id="UP000663464">
    <property type="component" value="Chromosome"/>
</dbReference>
<dbReference type="InterPro" id="IPR038713">
    <property type="entry name" value="Terminase_Gp1_N_sf"/>
</dbReference>
<dbReference type="PANTHER" id="PTHR41328">
    <property type="entry name" value="TERMINASE SMALL SUBUNIT-RELATED"/>
    <property type="match status" value="1"/>
</dbReference>
<reference evidence="3 4" key="1">
    <citation type="journal article" date="2014" name="J. Infect. Dis.">
        <title>Molecular characterization of a novel botulinum neurotoxin type H gene.</title>
        <authorList>
            <person name="Dover N."/>
            <person name="Barash J.R."/>
            <person name="Hill K.K."/>
            <person name="Xie G."/>
            <person name="Arnon S.S."/>
        </authorList>
    </citation>
    <scope>NUCLEOTIDE SEQUENCE [LARGE SCALE GENOMIC DNA]</scope>
    <source>
        <strain evidence="3 4">IBCA10-7060</strain>
    </source>
</reference>
<evidence type="ECO:0000313" key="4">
    <source>
        <dbReference type="Proteomes" id="UP000663464"/>
    </source>
</evidence>
<dbReference type="AlphaFoldDB" id="A0ABD7CIG6"/>
<evidence type="ECO:0000313" key="3">
    <source>
        <dbReference type="EMBL" id="QRI52862.1"/>
    </source>
</evidence>
<organism evidence="3 4">
    <name type="scientific">Clostridium botulinum</name>
    <dbReference type="NCBI Taxonomy" id="1491"/>
    <lineage>
        <taxon>Bacteria</taxon>
        <taxon>Bacillati</taxon>
        <taxon>Bacillota</taxon>
        <taxon>Clostridia</taxon>
        <taxon>Eubacteriales</taxon>
        <taxon>Clostridiaceae</taxon>
        <taxon>Clostridium</taxon>
    </lineage>
</organism>
<evidence type="ECO:0000256" key="1">
    <source>
        <dbReference type="ARBA" id="ARBA00022612"/>
    </source>
</evidence>
<sequence length="197" mass="22544">MKLTPKQKIFCDEYLVDLNATRAYKAAYKNIKKDETAAVNGNRLLRNAKVKEYVDKRMKDREKRTEITQDFVLKELYAIAKSNGSNYAKVVQKSYMKPILDKEGNKIDEEEVFYKDVEIIETDDLPEDKKKAITAIKNTKFGISVETADKVKALELLGRHLGMFKDKVEVNGNMKINNPFEDLTTDQLLKLAGVEDG</sequence>
<dbReference type="InterPro" id="IPR005335">
    <property type="entry name" value="Terminase_ssu"/>
</dbReference>
<dbReference type="RefSeq" id="WP_047404017.1">
    <property type="nucleotide sequence ID" value="NZ_CP069280.1"/>
</dbReference>
<evidence type="ECO:0000256" key="2">
    <source>
        <dbReference type="ARBA" id="ARBA00023219"/>
    </source>
</evidence>
<dbReference type="Pfam" id="PF03592">
    <property type="entry name" value="Terminase_2"/>
    <property type="match status" value="1"/>
</dbReference>
<name>A0ABD7CIG6_CLOBO</name>
<protein>
    <submittedName>
        <fullName evidence="3">Terminase small subunit</fullName>
    </submittedName>
</protein>
<dbReference type="PANTHER" id="PTHR41328:SF2">
    <property type="entry name" value="TERMINASE SMALL SUBUNIT"/>
    <property type="match status" value="1"/>
</dbReference>
<accession>A0ABD7CIG6</accession>
<keyword evidence="1" id="KW-1188">Viral release from host cell</keyword>
<gene>
    <name evidence="3" type="ORF">JQS73_15715</name>
</gene>
<dbReference type="Gene3D" id="1.10.10.1400">
    <property type="entry name" value="Terminase, small subunit, N-terminal DNA-binding domain, HTH motif"/>
    <property type="match status" value="1"/>
</dbReference>